<name>A0A165F374_9BASI</name>
<dbReference type="AlphaFoldDB" id="A0A165F374"/>
<proteinExistence type="predicted"/>
<protein>
    <submittedName>
        <fullName evidence="3">Uncharacterized protein</fullName>
    </submittedName>
</protein>
<dbReference type="Proteomes" id="UP000076842">
    <property type="component" value="Unassembled WGS sequence"/>
</dbReference>
<evidence type="ECO:0000256" key="2">
    <source>
        <dbReference type="SAM" id="SignalP"/>
    </source>
</evidence>
<evidence type="ECO:0000256" key="1">
    <source>
        <dbReference type="SAM" id="MobiDB-lite"/>
    </source>
</evidence>
<evidence type="ECO:0000313" key="3">
    <source>
        <dbReference type="EMBL" id="KZT56090.1"/>
    </source>
</evidence>
<sequence>MRILSFLPAVLCSAVALASYMPHGGMRARTPTPSAAPCTAVSPANCPKTSLCGDGSNGGSFFSTFVDCLYPPGTSRYICAYDESTGLSEGTTPGFEQCCPAFIGTCTSASKRALPEARDFEPALAQRKHDMKRDIEDEDQPW</sequence>
<keyword evidence="4" id="KW-1185">Reference proteome</keyword>
<evidence type="ECO:0000313" key="4">
    <source>
        <dbReference type="Proteomes" id="UP000076842"/>
    </source>
</evidence>
<organism evidence="3 4">
    <name type="scientific">Calocera cornea HHB12733</name>
    <dbReference type="NCBI Taxonomy" id="1353952"/>
    <lineage>
        <taxon>Eukaryota</taxon>
        <taxon>Fungi</taxon>
        <taxon>Dikarya</taxon>
        <taxon>Basidiomycota</taxon>
        <taxon>Agaricomycotina</taxon>
        <taxon>Dacrymycetes</taxon>
        <taxon>Dacrymycetales</taxon>
        <taxon>Dacrymycetaceae</taxon>
        <taxon>Calocera</taxon>
    </lineage>
</organism>
<feature type="chain" id="PRO_5007857588" evidence="2">
    <location>
        <begin position="19"/>
        <end position="142"/>
    </location>
</feature>
<feature type="region of interest" description="Disordered" evidence="1">
    <location>
        <begin position="122"/>
        <end position="142"/>
    </location>
</feature>
<reference evidence="3 4" key="1">
    <citation type="journal article" date="2016" name="Mol. Biol. Evol.">
        <title>Comparative Genomics of Early-Diverging Mushroom-Forming Fungi Provides Insights into the Origins of Lignocellulose Decay Capabilities.</title>
        <authorList>
            <person name="Nagy L.G."/>
            <person name="Riley R."/>
            <person name="Tritt A."/>
            <person name="Adam C."/>
            <person name="Daum C."/>
            <person name="Floudas D."/>
            <person name="Sun H."/>
            <person name="Yadav J.S."/>
            <person name="Pangilinan J."/>
            <person name="Larsson K.H."/>
            <person name="Matsuura K."/>
            <person name="Barry K."/>
            <person name="Labutti K."/>
            <person name="Kuo R."/>
            <person name="Ohm R.A."/>
            <person name="Bhattacharya S.S."/>
            <person name="Shirouzu T."/>
            <person name="Yoshinaga Y."/>
            <person name="Martin F.M."/>
            <person name="Grigoriev I.V."/>
            <person name="Hibbett D.S."/>
        </authorList>
    </citation>
    <scope>NUCLEOTIDE SEQUENCE [LARGE SCALE GENOMIC DNA]</scope>
    <source>
        <strain evidence="3 4">HHB12733</strain>
    </source>
</reference>
<accession>A0A165F374</accession>
<feature type="signal peptide" evidence="2">
    <location>
        <begin position="1"/>
        <end position="18"/>
    </location>
</feature>
<dbReference type="EMBL" id="KV423983">
    <property type="protein sequence ID" value="KZT56090.1"/>
    <property type="molecule type" value="Genomic_DNA"/>
</dbReference>
<feature type="compositionally biased region" description="Basic and acidic residues" evidence="1">
    <location>
        <begin position="122"/>
        <end position="135"/>
    </location>
</feature>
<dbReference type="InParanoid" id="A0A165F374"/>
<keyword evidence="2" id="KW-0732">Signal</keyword>
<gene>
    <name evidence="3" type="ORF">CALCODRAFT_497790</name>
</gene>